<dbReference type="SMART" id="SM00382">
    <property type="entry name" value="AAA"/>
    <property type="match status" value="1"/>
</dbReference>
<dbReference type="AlphaFoldDB" id="A0A7Y8KX87"/>
<dbReference type="InterPro" id="IPR027417">
    <property type="entry name" value="P-loop_NTPase"/>
</dbReference>
<feature type="domain" description="AAA+ ATPase" evidence="1">
    <location>
        <begin position="73"/>
        <end position="234"/>
    </location>
</feature>
<keyword evidence="3" id="KW-1185">Reference proteome</keyword>
<name>A0A7Y8KX87_9BURK</name>
<sequence length="321" mass="35892">MTKTVRGSFVESMSLSDSDVEDSPTLHRRIATYSVESLRVASQVDKTYVQYPDFVRAIQVMDRLFQLGTELDMPQGAFIEGPTGVGKTALFRYFQESVPKSTLFSPGMGVVGLRVPQRPRTGHFVSGLLRAIRYPFSTGSTPQLYQRRHIVVEGLRAAGTRLIFLDEAQHLLQQLRGPSLHDWECESTEFLRQIMDEGRISMVLAGSEGMDKLEETSKAFSSRLPVRERLKNFDRDATWVGFVRAFSKQCKPFDLTFLCEPAITTRLHYACGGNLRAFKRHVTEAVLLAVDAGALKLDAALLSQAFQITFGSATIRSNPFA</sequence>
<dbReference type="Pfam" id="PF05621">
    <property type="entry name" value="TniB"/>
    <property type="match status" value="1"/>
</dbReference>
<dbReference type="InterPro" id="IPR003593">
    <property type="entry name" value="AAA+_ATPase"/>
</dbReference>
<evidence type="ECO:0000313" key="2">
    <source>
        <dbReference type="EMBL" id="NWF46335.1"/>
    </source>
</evidence>
<dbReference type="InterPro" id="IPR008868">
    <property type="entry name" value="TniB"/>
</dbReference>
<dbReference type="RefSeq" id="WP_177136228.1">
    <property type="nucleotide sequence ID" value="NZ_VYGV01000012.1"/>
</dbReference>
<evidence type="ECO:0000313" key="3">
    <source>
        <dbReference type="Proteomes" id="UP000545507"/>
    </source>
</evidence>
<dbReference type="SUPFAM" id="SSF52540">
    <property type="entry name" value="P-loop containing nucleoside triphosphate hydrolases"/>
    <property type="match status" value="1"/>
</dbReference>
<organism evidence="2 3">
    <name type="scientific">Hydrogenophaga aromaticivorans</name>
    <dbReference type="NCBI Taxonomy" id="2610898"/>
    <lineage>
        <taxon>Bacteria</taxon>
        <taxon>Pseudomonadati</taxon>
        <taxon>Pseudomonadota</taxon>
        <taxon>Betaproteobacteria</taxon>
        <taxon>Burkholderiales</taxon>
        <taxon>Comamonadaceae</taxon>
        <taxon>Hydrogenophaga</taxon>
    </lineage>
</organism>
<dbReference type="Gene3D" id="3.40.50.300">
    <property type="entry name" value="P-loop containing nucleotide triphosphate hydrolases"/>
    <property type="match status" value="1"/>
</dbReference>
<dbReference type="Proteomes" id="UP000545507">
    <property type="component" value="Unassembled WGS sequence"/>
</dbReference>
<dbReference type="EMBL" id="VYGV01000012">
    <property type="protein sequence ID" value="NWF46335.1"/>
    <property type="molecule type" value="Genomic_DNA"/>
</dbReference>
<comment type="caution">
    <text evidence="2">The sequence shown here is derived from an EMBL/GenBank/DDBJ whole genome shotgun (WGS) entry which is preliminary data.</text>
</comment>
<reference evidence="2 3" key="1">
    <citation type="submission" date="2019-09" db="EMBL/GenBank/DDBJ databases">
        <title>Hydrogenophaga aromatica sp. nov., isolated from a para-xylene-degrading enrichment culture.</title>
        <authorList>
            <person name="Tancsics A."/>
            <person name="Banerjee S."/>
        </authorList>
    </citation>
    <scope>NUCLEOTIDE SEQUENCE [LARGE SCALE GENOMIC DNA]</scope>
    <source>
        <strain evidence="2 3">D2P1</strain>
    </source>
</reference>
<gene>
    <name evidence="2" type="ORF">F3K02_13900</name>
</gene>
<proteinExistence type="predicted"/>
<evidence type="ECO:0000259" key="1">
    <source>
        <dbReference type="SMART" id="SM00382"/>
    </source>
</evidence>
<accession>A0A7Y8KX87</accession>
<protein>
    <submittedName>
        <fullName evidence="2">AAA family ATPase</fullName>
    </submittedName>
</protein>